<sequence length="108" mass="11506">MVTAASFAALGNISAPGGLPQVETATVIEMPARLQISAMVFMMAQAVLFGAGMLGILLSPLRDEASFYIPVMIVLSAIASVAIAWEIAPRLQMRYWHGRGVDHDFISG</sequence>
<organism evidence="2 3">
    <name type="scientific">Bradyrhizobium symbiodeficiens</name>
    <dbReference type="NCBI Taxonomy" id="1404367"/>
    <lineage>
        <taxon>Bacteria</taxon>
        <taxon>Pseudomonadati</taxon>
        <taxon>Pseudomonadota</taxon>
        <taxon>Alphaproteobacteria</taxon>
        <taxon>Hyphomicrobiales</taxon>
        <taxon>Nitrobacteraceae</taxon>
        <taxon>Bradyrhizobium</taxon>
    </lineage>
</organism>
<name>A0A2U8QM05_9BRAD</name>
<proteinExistence type="predicted"/>
<keyword evidence="1" id="KW-0472">Membrane</keyword>
<reference evidence="2 3" key="1">
    <citation type="journal article" date="2020" name="Int. J. Syst. Evol. Microbiol.">
        <title>Description and complete genome sequences of Bradyrhizobium symbiodeficiens sp. nov., a non-symbiotic bacterium associated with legumes native to Canada.</title>
        <authorList>
            <person name="Bromfield E.S.P."/>
            <person name="Cloutier S."/>
            <person name="Nguyen H.D.T."/>
        </authorList>
    </citation>
    <scope>NUCLEOTIDE SEQUENCE [LARGE SCALE GENOMIC DNA]</scope>
    <source>
        <strain evidence="2 3">101S1MB</strain>
    </source>
</reference>
<dbReference type="AlphaFoldDB" id="A0A2U8QM05"/>
<dbReference type="Proteomes" id="UP000500895">
    <property type="component" value="Chromosome"/>
</dbReference>
<keyword evidence="1" id="KW-0812">Transmembrane</keyword>
<dbReference type="RefSeq" id="WP_244637398.1">
    <property type="nucleotide sequence ID" value="NZ_CP029427.2"/>
</dbReference>
<gene>
    <name evidence="2" type="ORF">HAV00_21835</name>
</gene>
<evidence type="ECO:0008006" key="4">
    <source>
        <dbReference type="Google" id="ProtNLM"/>
    </source>
</evidence>
<accession>A0A2U8QM05</accession>
<feature type="transmembrane region" description="Helical" evidence="1">
    <location>
        <begin position="67"/>
        <end position="88"/>
    </location>
</feature>
<evidence type="ECO:0000313" key="2">
    <source>
        <dbReference type="EMBL" id="QIP10988.2"/>
    </source>
</evidence>
<keyword evidence="1" id="KW-1133">Transmembrane helix</keyword>
<protein>
    <recommendedName>
        <fullName evidence="4">MFS transporter</fullName>
    </recommendedName>
</protein>
<evidence type="ECO:0000256" key="1">
    <source>
        <dbReference type="SAM" id="Phobius"/>
    </source>
</evidence>
<evidence type="ECO:0000313" key="3">
    <source>
        <dbReference type="Proteomes" id="UP000500895"/>
    </source>
</evidence>
<feature type="transmembrane region" description="Helical" evidence="1">
    <location>
        <begin position="40"/>
        <end position="61"/>
    </location>
</feature>
<dbReference type="EMBL" id="CP050066">
    <property type="protein sequence ID" value="QIP10988.2"/>
    <property type="molecule type" value="Genomic_DNA"/>
</dbReference>